<dbReference type="GO" id="GO:0070545">
    <property type="term" value="C:PeBoW complex"/>
    <property type="evidence" value="ECO:0007669"/>
    <property type="project" value="TreeGrafter"/>
</dbReference>
<feature type="compositionally biased region" description="Acidic residues" evidence="5">
    <location>
        <begin position="552"/>
        <end position="566"/>
    </location>
</feature>
<dbReference type="InterPro" id="IPR010613">
    <property type="entry name" value="PES"/>
</dbReference>
<organism evidence="7 8">
    <name type="scientific">Fonsecaea multimorphosa CBS 102226</name>
    <dbReference type="NCBI Taxonomy" id="1442371"/>
    <lineage>
        <taxon>Eukaryota</taxon>
        <taxon>Fungi</taxon>
        <taxon>Dikarya</taxon>
        <taxon>Ascomycota</taxon>
        <taxon>Pezizomycotina</taxon>
        <taxon>Eurotiomycetes</taxon>
        <taxon>Chaetothyriomycetidae</taxon>
        <taxon>Chaetothyriales</taxon>
        <taxon>Herpotrichiellaceae</taxon>
        <taxon>Fonsecaea</taxon>
    </lineage>
</organism>
<sequence>MAKQKKKGQSGQAKNYITRTQAVRKLQISLPDFRRLCIFKGIYPREPRNIKKASKSATHSTTFYYTKDIQYLLHEPLLAKFREQKALEKKIARSLGRNEVQDAVRLEKHGMPKIKLDHIVRERYPTFVDALRDLDDALSLLSLFANLPSTTEVPAKVISRCQRLCHEFEHYLIATNSLRKSFLSIKGIYYQATIQGQDIMWLVPYKFVQRVTQDVDYRIMGTFVEFYCTLLGFVNYRLYTSIGLVYPPKFDVVSDERGAELAAFTLEGRGIGGGVDQQDEQKTLTNGHAQNGNTEAIQAQIDKIAQETPAQEDVKQDEPAEEQAHTDAIDTFTPAAPEGDILPQPDLTGDEAAHLFADFTFFISREAPRHSIEFLLRAFGCKRVGWDAVLGEGAFTHDEKDPRITHQIVDRPAPSQPLPSMQGQEGPKDQSLQAVKPGYIMPGRIYIQPQWIWDCVNEGKLLRTDLYAPGETLPPHLSPWVKPVSGQYDPRATLEEQELEGEADAAAIVESEDEEVQEETTQHTVQEQETDGEDDDNDEDDEIDAHGMDVAPSDDESEEQDEDEADTFGGFDDAVSEESELDEDAQHQKELEAEAAGRPVKSSSNGADQKVKALKARQTERSRKEEEIERQKMMMSNKKRKLYEKMQYSNSKRDEEAEKLRRKRRKLEKAGKR</sequence>
<feature type="domain" description="BRCT" evidence="6">
    <location>
        <begin position="351"/>
        <end position="469"/>
    </location>
</feature>
<evidence type="ECO:0000313" key="7">
    <source>
        <dbReference type="EMBL" id="KIX93972.1"/>
    </source>
</evidence>
<comment type="function">
    <text evidence="4">Component of the NOP7 complex, which is required for maturation of the 25S and 5.8S ribosomal RNAs and formation of the 60S ribosome.</text>
</comment>
<dbReference type="HAMAP" id="MF_03028">
    <property type="entry name" value="Pescadillo"/>
    <property type="match status" value="1"/>
</dbReference>
<keyword evidence="3 4" id="KW-0539">Nucleus</keyword>
<dbReference type="InterPro" id="IPR036420">
    <property type="entry name" value="BRCT_dom_sf"/>
</dbReference>
<dbReference type="GO" id="GO:0030687">
    <property type="term" value="C:preribosome, large subunit precursor"/>
    <property type="evidence" value="ECO:0007669"/>
    <property type="project" value="UniProtKB-UniRule"/>
</dbReference>
<dbReference type="SUPFAM" id="SSF52113">
    <property type="entry name" value="BRCT domain"/>
    <property type="match status" value="1"/>
</dbReference>
<dbReference type="PROSITE" id="PS50172">
    <property type="entry name" value="BRCT"/>
    <property type="match status" value="1"/>
</dbReference>
<evidence type="ECO:0000256" key="2">
    <source>
        <dbReference type="ARBA" id="ARBA00022552"/>
    </source>
</evidence>
<evidence type="ECO:0000256" key="4">
    <source>
        <dbReference type="HAMAP-Rule" id="MF_03028"/>
    </source>
</evidence>
<keyword evidence="8" id="KW-1185">Reference proteome</keyword>
<feature type="region of interest" description="Disordered" evidence="5">
    <location>
        <begin position="510"/>
        <end position="673"/>
    </location>
</feature>
<comment type="subcellular location">
    <subcellularLocation>
        <location evidence="4">Nucleus</location>
        <location evidence="4">Nucleolus</location>
    </subcellularLocation>
    <subcellularLocation>
        <location evidence="4">Nucleus</location>
        <location evidence="4">Nucleoplasm</location>
    </subcellularLocation>
</comment>
<dbReference type="PANTHER" id="PTHR12221">
    <property type="entry name" value="PESCADILLO - RELATED"/>
    <property type="match status" value="1"/>
</dbReference>
<feature type="compositionally biased region" description="Acidic residues" evidence="5">
    <location>
        <begin position="574"/>
        <end position="583"/>
    </location>
</feature>
<dbReference type="GO" id="GO:0043021">
    <property type="term" value="F:ribonucleoprotein complex binding"/>
    <property type="evidence" value="ECO:0007669"/>
    <property type="project" value="UniProtKB-UniRule"/>
</dbReference>
<proteinExistence type="inferred from homology"/>
<evidence type="ECO:0000256" key="1">
    <source>
        <dbReference type="ARBA" id="ARBA00022517"/>
    </source>
</evidence>
<dbReference type="EMBL" id="KN848090">
    <property type="protein sequence ID" value="KIX93972.1"/>
    <property type="molecule type" value="Genomic_DNA"/>
</dbReference>
<dbReference type="Pfam" id="PF06732">
    <property type="entry name" value="Pescadillo_N"/>
    <property type="match status" value="1"/>
</dbReference>
<feature type="region of interest" description="Disordered" evidence="5">
    <location>
        <begin position="410"/>
        <end position="430"/>
    </location>
</feature>
<evidence type="ECO:0000256" key="5">
    <source>
        <dbReference type="SAM" id="MobiDB-lite"/>
    </source>
</evidence>
<dbReference type="STRING" id="1442371.A0A0D2JL41"/>
<dbReference type="GO" id="GO:0005654">
    <property type="term" value="C:nucleoplasm"/>
    <property type="evidence" value="ECO:0007669"/>
    <property type="project" value="UniProtKB-SubCell"/>
</dbReference>
<name>A0A0D2JL41_9EURO</name>
<protein>
    <recommendedName>
        <fullName evidence="4">Pescadillo homolog</fullName>
    </recommendedName>
    <alternativeName>
        <fullName evidence="4">Nucleolar protein 7 homolog</fullName>
    </alternativeName>
</protein>
<dbReference type="OrthoDB" id="10264910at2759"/>
<dbReference type="GO" id="GO:0000463">
    <property type="term" value="P:maturation of LSU-rRNA from tricistronic rRNA transcript (SSU-rRNA, 5.8S rRNA, LSU-rRNA)"/>
    <property type="evidence" value="ECO:0007669"/>
    <property type="project" value="UniProtKB-UniRule"/>
</dbReference>
<feature type="compositionally biased region" description="Basic and acidic residues" evidence="5">
    <location>
        <begin position="617"/>
        <end position="632"/>
    </location>
</feature>
<evidence type="ECO:0000259" key="6">
    <source>
        <dbReference type="PROSITE" id="PS50172"/>
    </source>
</evidence>
<keyword evidence="1 4" id="KW-0690">Ribosome biogenesis</keyword>
<dbReference type="Gene3D" id="3.40.50.10190">
    <property type="entry name" value="BRCT domain"/>
    <property type="match status" value="1"/>
</dbReference>
<reference evidence="7 8" key="1">
    <citation type="submission" date="2015-01" db="EMBL/GenBank/DDBJ databases">
        <title>The Genome Sequence of Fonsecaea multimorphosa CBS 102226.</title>
        <authorList>
            <consortium name="The Broad Institute Genomics Platform"/>
            <person name="Cuomo C."/>
            <person name="de Hoog S."/>
            <person name="Gorbushina A."/>
            <person name="Stielow B."/>
            <person name="Teixiera M."/>
            <person name="Abouelleil A."/>
            <person name="Chapman S.B."/>
            <person name="Priest M."/>
            <person name="Young S.K."/>
            <person name="Wortman J."/>
            <person name="Nusbaum C."/>
            <person name="Birren B."/>
        </authorList>
    </citation>
    <scope>NUCLEOTIDE SEQUENCE [LARGE SCALE GENOMIC DNA]</scope>
    <source>
        <strain evidence="7 8">CBS 102226</strain>
    </source>
</reference>
<accession>A0A0D2JL41</accession>
<dbReference type="GO" id="GO:0003723">
    <property type="term" value="F:RNA binding"/>
    <property type="evidence" value="ECO:0007669"/>
    <property type="project" value="TreeGrafter"/>
</dbReference>
<dbReference type="Proteomes" id="UP000053411">
    <property type="component" value="Unassembled WGS sequence"/>
</dbReference>
<gene>
    <name evidence="4" type="primary">NOP7</name>
    <name evidence="7" type="ORF">Z520_10309</name>
</gene>
<keyword evidence="2 4" id="KW-0698">rRNA processing</keyword>
<evidence type="ECO:0000313" key="8">
    <source>
        <dbReference type="Proteomes" id="UP000053411"/>
    </source>
</evidence>
<dbReference type="CDD" id="cd17709">
    <property type="entry name" value="BRCT_pescadillo_like"/>
    <property type="match status" value="1"/>
</dbReference>
<feature type="compositionally biased region" description="Acidic residues" evidence="5">
    <location>
        <begin position="528"/>
        <end position="543"/>
    </location>
</feature>
<evidence type="ECO:0000256" key="3">
    <source>
        <dbReference type="ARBA" id="ARBA00023242"/>
    </source>
</evidence>
<dbReference type="RefSeq" id="XP_016628095.1">
    <property type="nucleotide sequence ID" value="XM_016780802.1"/>
</dbReference>
<comment type="subunit">
    <text evidence="4">Component of the NOP7 complex, composed of ERB1, NOP7 and YTM1. Within the NOP7 complex ERB1 appears to interact directly with NOP7 and YTM1. The NOP7 complex also associates with the 66S pre-ribosome.</text>
</comment>
<dbReference type="VEuPathDB" id="FungiDB:Z520_10309"/>
<dbReference type="PANTHER" id="PTHR12221:SF6">
    <property type="entry name" value="PESCADILLO HOMOLOG"/>
    <property type="match status" value="1"/>
</dbReference>
<dbReference type="GeneID" id="27716055"/>
<comment type="similarity">
    <text evidence="4">Belongs to the pescadillo family.</text>
</comment>
<dbReference type="InterPro" id="IPR001357">
    <property type="entry name" value="BRCT_dom"/>
</dbReference>
<dbReference type="AlphaFoldDB" id="A0A0D2JL41"/>
<dbReference type="GO" id="GO:0000466">
    <property type="term" value="P:maturation of 5.8S rRNA from tricistronic rRNA transcript (SSU-rRNA, 5.8S rRNA, LSU-rRNA)"/>
    <property type="evidence" value="ECO:0007669"/>
    <property type="project" value="UniProtKB-UniRule"/>
</dbReference>